<dbReference type="Pfam" id="PF13271">
    <property type="entry name" value="DUF4062"/>
    <property type="match status" value="1"/>
</dbReference>
<gene>
    <name evidence="3" type="ORF">Air01nite_53350</name>
</gene>
<dbReference type="InterPro" id="IPR058852">
    <property type="entry name" value="HTH_77"/>
</dbReference>
<dbReference type="InterPro" id="IPR027417">
    <property type="entry name" value="P-loop_NTPase"/>
</dbReference>
<comment type="caution">
    <text evidence="3">The sequence shown here is derived from an EMBL/GenBank/DDBJ whole genome shotgun (WGS) entry which is preliminary data.</text>
</comment>
<reference evidence="3 4" key="1">
    <citation type="submission" date="2021-01" db="EMBL/GenBank/DDBJ databases">
        <title>Whole genome shotgun sequence of Asanoa iriomotensis NBRC 100142.</title>
        <authorList>
            <person name="Komaki H."/>
            <person name="Tamura T."/>
        </authorList>
    </citation>
    <scope>NUCLEOTIDE SEQUENCE [LARGE SCALE GENOMIC DNA]</scope>
    <source>
        <strain evidence="3 4">NBRC 100142</strain>
    </source>
</reference>
<sequence>MAVILTPDQRARVFVSSTLDELAAERRAVRDAVANLRLVPVMFELGARPHPPREVYRAYLEQSQIFIGVYGESYGWIAPHDRVSGLEDEFELARALPRLIYVQEPAPARDPRLTAMLDGIRHEAAVTYRRFETPAELRDHVEHDLAVLLSERFARPPAAPPSGPAPEAGRLPAYRTALIGRDDDLAAVAGLLTDPDVRLVTLAGPGGIGKTRLAVAAAERVTDAFPDGTPFVDLSAVTSADLLGEALARGLGVRPGGGLARTEVATWLRAKRLLLVVDNFEQLGDEAPVIGEILRAAPGVTALVTSRAPLRLAAERLYEVPPLSGPPDSTDPATVAAGSAAVRLFVDVAGAAVPGFALTDANVAAVAEIVRRLDGLPLAIMLAAAKVRLLSPAAIVERLTDRFALLTGGARDLPDRQRTLRDTIAWSYRLLGPAEQALFDRLGVFAGGFDLDAAGAVTDGDPLEELATLVESALVNQQSMADGTARFGMLESIRGYALQRLRESEVWVATRRAHAAHYLGLARAAQPHLDEAAGPMWMSRLELEHDNANTALDWLLSADPAAALDLLWVSWVFWWRGGHIDEVNRHLGEILGTGARLDPRRTGLAFFLAGGGAFASGQVDQARALLERALPLLRAAGDDGDVALSAATLGPFAQARGEREQAARYLAEALETAGRLEHRWQLSYVHSRLALLAAGEGRRRDAQGHLRVALETSGAAQEHVASLVAHYTAAVCDLAFEEPVAAHRHLLDGLAVAATERDEATVGTFLAAIAELECRHGDLAQGVRLAAAAAALRTPSSELWIRACVAPFPAIELDQARARARLGDEAYEAAWRAGEAIGVDRAIAEATT</sequence>
<protein>
    <recommendedName>
        <fullName evidence="5">ATPase</fullName>
    </recommendedName>
</protein>
<dbReference type="PRINTS" id="PR00364">
    <property type="entry name" value="DISEASERSIST"/>
</dbReference>
<dbReference type="Gene3D" id="1.25.40.10">
    <property type="entry name" value="Tetratricopeptide repeat domain"/>
    <property type="match status" value="1"/>
</dbReference>
<feature type="domain" description="Winged helix-turn-helix" evidence="2">
    <location>
        <begin position="432"/>
        <end position="502"/>
    </location>
</feature>
<proteinExistence type="predicted"/>
<dbReference type="InterPro" id="IPR025139">
    <property type="entry name" value="DUF4062"/>
</dbReference>
<evidence type="ECO:0008006" key="5">
    <source>
        <dbReference type="Google" id="ProtNLM"/>
    </source>
</evidence>
<dbReference type="PANTHER" id="PTHR47691">
    <property type="entry name" value="REGULATOR-RELATED"/>
    <property type="match status" value="1"/>
</dbReference>
<organism evidence="3 4">
    <name type="scientific">Asanoa iriomotensis</name>
    <dbReference type="NCBI Taxonomy" id="234613"/>
    <lineage>
        <taxon>Bacteria</taxon>
        <taxon>Bacillati</taxon>
        <taxon>Actinomycetota</taxon>
        <taxon>Actinomycetes</taxon>
        <taxon>Micromonosporales</taxon>
        <taxon>Micromonosporaceae</taxon>
        <taxon>Asanoa</taxon>
    </lineage>
</organism>
<keyword evidence="4" id="KW-1185">Reference proteome</keyword>
<evidence type="ECO:0000259" key="2">
    <source>
        <dbReference type="Pfam" id="PF25872"/>
    </source>
</evidence>
<accession>A0ABQ4C8Y1</accession>
<dbReference type="EMBL" id="BONC01000044">
    <property type="protein sequence ID" value="GIF59240.1"/>
    <property type="molecule type" value="Genomic_DNA"/>
</dbReference>
<evidence type="ECO:0000313" key="3">
    <source>
        <dbReference type="EMBL" id="GIF59240.1"/>
    </source>
</evidence>
<dbReference type="Proteomes" id="UP000624325">
    <property type="component" value="Unassembled WGS sequence"/>
</dbReference>
<evidence type="ECO:0000313" key="4">
    <source>
        <dbReference type="Proteomes" id="UP000624325"/>
    </source>
</evidence>
<evidence type="ECO:0000259" key="1">
    <source>
        <dbReference type="Pfam" id="PF13271"/>
    </source>
</evidence>
<dbReference type="Pfam" id="PF25872">
    <property type="entry name" value="HTH_77"/>
    <property type="match status" value="1"/>
</dbReference>
<dbReference type="SUPFAM" id="SSF48452">
    <property type="entry name" value="TPR-like"/>
    <property type="match status" value="1"/>
</dbReference>
<dbReference type="RefSeq" id="WP_203706081.1">
    <property type="nucleotide sequence ID" value="NZ_BAAALU010000020.1"/>
</dbReference>
<dbReference type="SUPFAM" id="SSF52540">
    <property type="entry name" value="P-loop containing nucleoside triphosphate hydrolases"/>
    <property type="match status" value="1"/>
</dbReference>
<feature type="domain" description="DUF4062" evidence="1">
    <location>
        <begin position="12"/>
        <end position="93"/>
    </location>
</feature>
<name>A0ABQ4C8Y1_9ACTN</name>
<dbReference type="Gene3D" id="3.40.50.300">
    <property type="entry name" value="P-loop containing nucleotide triphosphate hydrolases"/>
    <property type="match status" value="1"/>
</dbReference>
<dbReference type="InterPro" id="IPR011990">
    <property type="entry name" value="TPR-like_helical_dom_sf"/>
</dbReference>
<dbReference type="PANTHER" id="PTHR47691:SF3">
    <property type="entry name" value="HTH-TYPE TRANSCRIPTIONAL REGULATOR RV0890C-RELATED"/>
    <property type="match status" value="1"/>
</dbReference>